<keyword evidence="2" id="KW-1133">Transmembrane helix</keyword>
<sequence>MKETVSKEKQHWRHKGRLLLTILEEQMYRIYRKKRALPLAVALGLAALLLVSLVLLTERDGVQGHLFINEVMASNGSVLRDEDGDYADWIELYYTGRQPLDLTGFYLSDDSLHLMKWEFPQGEIQPGEYLLIWASGKDQVSPLGQLHTNFRIGASGETLTLTAPDGVRIIDQAPAAAMLRDVSWGRRTDGGEDWQLFQESTPGSSNEAGVSYMTILDPPVFSHQGGFYEAAFQLNLSPSQPGVKLYYTLDGSVPDPENTGGSIFQVRQEYPFGETLTLVTRTHLYSEKGIHIRNAHENTGEYASENTSQQTGEYASESTSQQTGEITGERTSEILREAPVDQPKAAISGSEGLPAEGVYLAGINTQFIPQPRPVPEEHFTGQVVRAVAVTEDGRRSPVVTHTYWVDPTGWERYSLPVVSVVTDPAHLFDVNRGIYVAGSHYETWQEARPEAVPDGDTPANYTQRGHEWEQPAHVAFYETDGTLGFAQDMGIRIHGGWGRSYPQKPLRLYPRHDYHENNRIVYPVFPGLTAQGDANRFITDFNRLLLRNAGNDFYRTYLRDPYMQRLVAHLNLDTQAYRPVVHFVNGEYWGIINLRERFDANFIESHYGVAQEDVVILGDGAQVDEGRAGDRVAFLALRQFIRNEDMTRDANMAHVAARMDLENFRDYYISQIFFRNTDWPLQNVRIWRKRTEPIGASDGEATEATEATEANQVDGADQGHLPVGHDGRWRWMLYDTDHGFGFAGGLQAYTHNTLAYAMGLEGHEEWSNPEWSTVMFRKLLENEGFRQDFINTFAHHLNTTFHPRRTLEMLAEMQAVIMPEMAEHRQRWGFGGVGYNVMETFARQRPNDVRQHVMETFELPGLTRVTVVLPEEGHITLGGHPLTRETPGAMAGTMGSPAVNASIASSDGTAEKGALIWQGTYFQGVPLELAVVSGDGRSIKEWYAFEDVKALEDFVSGEAGGIHQGIPAVRLPEVVGEAAVAPDEPLAATLTLVPGNRPLYLAPVFQGAGE</sequence>
<dbReference type="SUPFAM" id="SSF74853">
    <property type="entry name" value="Lamin A/C globular tail domain"/>
    <property type="match status" value="1"/>
</dbReference>
<reference evidence="4 5" key="1">
    <citation type="submission" date="2024-04" db="EMBL/GenBank/DDBJ databases">
        <title>Genome sequencing and metabolic network reconstruction of aminoacids and betaine degradation by Anoxynatronum sibiricum.</title>
        <authorList>
            <person name="Detkova E.N."/>
            <person name="Boltjanskaja Y.V."/>
            <person name="Mardanov A.V."/>
            <person name="Kevbrin V."/>
        </authorList>
    </citation>
    <scope>NUCLEOTIDE SEQUENCE [LARGE SCALE GENOMIC DNA]</scope>
    <source>
        <strain evidence="4 5">Z-7981</strain>
    </source>
</reference>
<gene>
    <name evidence="4" type="ORF">AAIG11_09530</name>
</gene>
<feature type="transmembrane region" description="Helical" evidence="2">
    <location>
        <begin position="36"/>
        <end position="56"/>
    </location>
</feature>
<dbReference type="RefSeq" id="WP_343186035.1">
    <property type="nucleotide sequence ID" value="NZ_JBCITM010000008.1"/>
</dbReference>
<dbReference type="InterPro" id="IPR014867">
    <property type="entry name" value="Spore_coat_CotH_CotH2/3/7"/>
</dbReference>
<dbReference type="Proteomes" id="UP001407405">
    <property type="component" value="Unassembled WGS sequence"/>
</dbReference>
<keyword evidence="4" id="KW-0418">Kinase</keyword>
<comment type="caution">
    <text evidence="4">The sequence shown here is derived from an EMBL/GenBank/DDBJ whole genome shotgun (WGS) entry which is preliminary data.</text>
</comment>
<evidence type="ECO:0000259" key="3">
    <source>
        <dbReference type="PROSITE" id="PS51841"/>
    </source>
</evidence>
<proteinExistence type="predicted"/>
<keyword evidence="2" id="KW-0472">Membrane</keyword>
<organism evidence="4 5">
    <name type="scientific">Anoxynatronum sibiricum</name>
    <dbReference type="NCBI Taxonomy" id="210623"/>
    <lineage>
        <taxon>Bacteria</taxon>
        <taxon>Bacillati</taxon>
        <taxon>Bacillota</taxon>
        <taxon>Clostridia</taxon>
        <taxon>Eubacteriales</taxon>
        <taxon>Clostridiaceae</taxon>
        <taxon>Anoxynatronum</taxon>
    </lineage>
</organism>
<evidence type="ECO:0000256" key="2">
    <source>
        <dbReference type="SAM" id="Phobius"/>
    </source>
</evidence>
<feature type="region of interest" description="Disordered" evidence="1">
    <location>
        <begin position="298"/>
        <end position="328"/>
    </location>
</feature>
<feature type="region of interest" description="Disordered" evidence="1">
    <location>
        <begin position="695"/>
        <end position="719"/>
    </location>
</feature>
<accession>A0ABU9VX62</accession>
<dbReference type="Pfam" id="PF08757">
    <property type="entry name" value="CotH"/>
    <property type="match status" value="1"/>
</dbReference>
<evidence type="ECO:0000313" key="5">
    <source>
        <dbReference type="Proteomes" id="UP001407405"/>
    </source>
</evidence>
<protein>
    <submittedName>
        <fullName evidence="4">CotH kinase family protein</fullName>
    </submittedName>
</protein>
<keyword evidence="5" id="KW-1185">Reference proteome</keyword>
<keyword evidence="2" id="KW-0812">Transmembrane</keyword>
<dbReference type="PROSITE" id="PS51841">
    <property type="entry name" value="LTD"/>
    <property type="match status" value="1"/>
</dbReference>
<evidence type="ECO:0000256" key="1">
    <source>
        <dbReference type="SAM" id="MobiDB-lite"/>
    </source>
</evidence>
<evidence type="ECO:0000313" key="4">
    <source>
        <dbReference type="EMBL" id="MEN1760714.1"/>
    </source>
</evidence>
<feature type="compositionally biased region" description="Polar residues" evidence="1">
    <location>
        <begin position="304"/>
        <end position="325"/>
    </location>
</feature>
<dbReference type="Gene3D" id="2.60.40.1260">
    <property type="entry name" value="Lamin Tail domain"/>
    <property type="match status" value="1"/>
</dbReference>
<dbReference type="InterPro" id="IPR001322">
    <property type="entry name" value="Lamin_tail_dom"/>
</dbReference>
<name>A0ABU9VX62_9CLOT</name>
<dbReference type="GO" id="GO:0016301">
    <property type="term" value="F:kinase activity"/>
    <property type="evidence" value="ECO:0007669"/>
    <property type="project" value="UniProtKB-KW"/>
</dbReference>
<feature type="domain" description="LTD" evidence="3">
    <location>
        <begin position="60"/>
        <end position="186"/>
    </location>
</feature>
<dbReference type="EMBL" id="JBCITM010000008">
    <property type="protein sequence ID" value="MEN1760714.1"/>
    <property type="molecule type" value="Genomic_DNA"/>
</dbReference>
<dbReference type="Pfam" id="PF00932">
    <property type="entry name" value="LTD"/>
    <property type="match status" value="1"/>
</dbReference>
<keyword evidence="4" id="KW-0808">Transferase</keyword>
<dbReference type="InterPro" id="IPR036415">
    <property type="entry name" value="Lamin_tail_dom_sf"/>
</dbReference>